<name>A0AAD6GX13_9EURO</name>
<evidence type="ECO:0000313" key="3">
    <source>
        <dbReference type="Proteomes" id="UP001216150"/>
    </source>
</evidence>
<sequence>MTGSTTNPNRGNRRRPRGQAQGRASRGQTVSSSSPQSPPTGIFTNMWASPAPASSSQSEATPSAAPVIAFQRYFPQSRCFVWPFQEPLGSNVRWD</sequence>
<dbReference type="Proteomes" id="UP001216150">
    <property type="component" value="Unassembled WGS sequence"/>
</dbReference>
<feature type="compositionally biased region" description="Low complexity" evidence="1">
    <location>
        <begin position="1"/>
        <end position="10"/>
    </location>
</feature>
<comment type="caution">
    <text evidence="2">The sequence shown here is derived from an EMBL/GenBank/DDBJ whole genome shotgun (WGS) entry which is preliminary data.</text>
</comment>
<accession>A0AAD6GX13</accession>
<keyword evidence="3" id="KW-1185">Reference proteome</keyword>
<proteinExistence type="predicted"/>
<protein>
    <submittedName>
        <fullName evidence="2">Uncharacterized protein</fullName>
    </submittedName>
</protein>
<reference evidence="2 3" key="1">
    <citation type="journal article" date="2023" name="IMA Fungus">
        <title>Comparative genomic study of the Penicillium genus elucidates a diverse pangenome and 15 lateral gene transfer events.</title>
        <authorList>
            <person name="Petersen C."/>
            <person name="Sorensen T."/>
            <person name="Nielsen M.R."/>
            <person name="Sondergaard T.E."/>
            <person name="Sorensen J.L."/>
            <person name="Fitzpatrick D.A."/>
            <person name="Frisvad J.C."/>
            <person name="Nielsen K.L."/>
        </authorList>
    </citation>
    <scope>NUCLEOTIDE SEQUENCE [LARGE SCALE GENOMIC DNA]</scope>
    <source>
        <strain evidence="2 3">IBT 29057</strain>
    </source>
</reference>
<dbReference type="AlphaFoldDB" id="A0AAD6GX13"/>
<evidence type="ECO:0000313" key="2">
    <source>
        <dbReference type="EMBL" id="KAJ5595688.1"/>
    </source>
</evidence>
<feature type="compositionally biased region" description="Low complexity" evidence="1">
    <location>
        <begin position="48"/>
        <end position="63"/>
    </location>
</feature>
<organism evidence="2 3">
    <name type="scientific">Penicillium hetheringtonii</name>
    <dbReference type="NCBI Taxonomy" id="911720"/>
    <lineage>
        <taxon>Eukaryota</taxon>
        <taxon>Fungi</taxon>
        <taxon>Dikarya</taxon>
        <taxon>Ascomycota</taxon>
        <taxon>Pezizomycotina</taxon>
        <taxon>Eurotiomycetes</taxon>
        <taxon>Eurotiomycetidae</taxon>
        <taxon>Eurotiales</taxon>
        <taxon>Aspergillaceae</taxon>
        <taxon>Penicillium</taxon>
    </lineage>
</organism>
<evidence type="ECO:0000256" key="1">
    <source>
        <dbReference type="SAM" id="MobiDB-lite"/>
    </source>
</evidence>
<feature type="compositionally biased region" description="Low complexity" evidence="1">
    <location>
        <begin position="18"/>
        <end position="35"/>
    </location>
</feature>
<gene>
    <name evidence="2" type="ORF">N7450_002146</name>
</gene>
<dbReference type="EMBL" id="JAQJAC010000002">
    <property type="protein sequence ID" value="KAJ5595688.1"/>
    <property type="molecule type" value="Genomic_DNA"/>
</dbReference>
<feature type="region of interest" description="Disordered" evidence="1">
    <location>
        <begin position="1"/>
        <end position="63"/>
    </location>
</feature>